<dbReference type="Proteomes" id="UP000468735">
    <property type="component" value="Unassembled WGS sequence"/>
</dbReference>
<evidence type="ECO:0000313" key="2">
    <source>
        <dbReference type="EMBL" id="KAB2348374.1"/>
    </source>
</evidence>
<proteinExistence type="predicted"/>
<keyword evidence="3" id="KW-1185">Reference proteome</keyword>
<dbReference type="InterPro" id="IPR058396">
    <property type="entry name" value="DUF8083"/>
</dbReference>
<dbReference type="Pfam" id="PF26312">
    <property type="entry name" value="DUF8083"/>
    <property type="match status" value="1"/>
</dbReference>
<name>A0A6H9YN50_9ACTN</name>
<dbReference type="AlphaFoldDB" id="A0A6H9YN50"/>
<dbReference type="EMBL" id="WBMT01000007">
    <property type="protein sequence ID" value="KAB2348374.1"/>
    <property type="molecule type" value="Genomic_DNA"/>
</dbReference>
<dbReference type="OrthoDB" id="4961314at2"/>
<sequence>MLPYAAYLRVYEPVTAFPEPERTLWTAYADSRRRPRRIHALGAEHREAALRLAAFPPEPVPGRESRNAYVRRSADTIYVCPWETRLRSWLAFDRFRATLPAGVSEAFVPSEVADQVEQEFERWKATGRSLQPHILSSTWHVPLAWFVAFGQTERCLLLGEPAGDERKSTTCFGENPGRGPATAAVTRTLIYVTAMAEARRRVTAALRIVRDTLGEGTGETTVLAAGQVDALGRWLGGFHPGALVELDYGGLVHLLDDRTLRADESVAEVGVALEAMERGEAELAVAMYKRLLARWRPVRALESAN</sequence>
<evidence type="ECO:0000259" key="1">
    <source>
        <dbReference type="Pfam" id="PF26312"/>
    </source>
</evidence>
<reference evidence="2 3" key="1">
    <citation type="submission" date="2019-09" db="EMBL/GenBank/DDBJ databases">
        <title>Actinomadura physcomitrii sp. nov., a novel actinomycete isolated from moss [Physcomitrium sphaericum (Ludw) Fuernr].</title>
        <authorList>
            <person name="Zhuang X."/>
            <person name="Liu C."/>
        </authorList>
    </citation>
    <scope>NUCLEOTIDE SEQUENCE [LARGE SCALE GENOMIC DNA]</scope>
    <source>
        <strain evidence="2 3">HMC1</strain>
    </source>
</reference>
<gene>
    <name evidence="2" type="ORF">F8566_16420</name>
</gene>
<evidence type="ECO:0000313" key="3">
    <source>
        <dbReference type="Proteomes" id="UP000468735"/>
    </source>
</evidence>
<accession>A0A6H9YN50</accession>
<comment type="caution">
    <text evidence="2">The sequence shown here is derived from an EMBL/GenBank/DDBJ whole genome shotgun (WGS) entry which is preliminary data.</text>
</comment>
<protein>
    <recommendedName>
        <fullName evidence="1">DUF8083 domain-containing protein</fullName>
    </recommendedName>
</protein>
<organism evidence="2 3">
    <name type="scientific">Actinomadura rudentiformis</name>
    <dbReference type="NCBI Taxonomy" id="359158"/>
    <lineage>
        <taxon>Bacteria</taxon>
        <taxon>Bacillati</taxon>
        <taxon>Actinomycetota</taxon>
        <taxon>Actinomycetes</taxon>
        <taxon>Streptosporangiales</taxon>
        <taxon>Thermomonosporaceae</taxon>
        <taxon>Actinomadura</taxon>
    </lineage>
</organism>
<feature type="domain" description="DUF8083" evidence="1">
    <location>
        <begin position="4"/>
        <end position="302"/>
    </location>
</feature>